<name>A0A9P1CQN1_9DINO</name>
<feature type="compositionally biased region" description="Basic and acidic residues" evidence="2">
    <location>
        <begin position="317"/>
        <end position="360"/>
    </location>
</feature>
<feature type="signal peptide" evidence="3">
    <location>
        <begin position="1"/>
        <end position="24"/>
    </location>
</feature>
<dbReference type="EMBL" id="CAMXCT010001968">
    <property type="protein sequence ID" value="CAI3994556.1"/>
    <property type="molecule type" value="Genomic_DNA"/>
</dbReference>
<evidence type="ECO:0000256" key="1">
    <source>
        <dbReference type="SAM" id="Coils"/>
    </source>
</evidence>
<evidence type="ECO:0000313" key="4">
    <source>
        <dbReference type="EMBL" id="CAI3994556.1"/>
    </source>
</evidence>
<dbReference type="AlphaFoldDB" id="A0A9P1CQN1"/>
<dbReference type="Proteomes" id="UP001152797">
    <property type="component" value="Unassembled WGS sequence"/>
</dbReference>
<protein>
    <submittedName>
        <fullName evidence="4">Uncharacterized protein</fullName>
    </submittedName>
</protein>
<evidence type="ECO:0000256" key="3">
    <source>
        <dbReference type="SAM" id="SignalP"/>
    </source>
</evidence>
<evidence type="ECO:0000313" key="6">
    <source>
        <dbReference type="Proteomes" id="UP001152797"/>
    </source>
</evidence>
<reference evidence="5 6" key="2">
    <citation type="submission" date="2024-05" db="EMBL/GenBank/DDBJ databases">
        <authorList>
            <person name="Chen Y."/>
            <person name="Shah S."/>
            <person name="Dougan E. K."/>
            <person name="Thang M."/>
            <person name="Chan C."/>
        </authorList>
    </citation>
    <scope>NUCLEOTIDE SEQUENCE [LARGE SCALE GENOMIC DNA]</scope>
</reference>
<keyword evidence="1" id="KW-0175">Coiled coil</keyword>
<feature type="chain" id="PRO_5043270663" evidence="3">
    <location>
        <begin position="25"/>
        <end position="1087"/>
    </location>
</feature>
<feature type="compositionally biased region" description="Basic and acidic residues" evidence="2">
    <location>
        <begin position="445"/>
        <end position="497"/>
    </location>
</feature>
<accession>A0A9P1CQN1</accession>
<reference evidence="4" key="1">
    <citation type="submission" date="2022-10" db="EMBL/GenBank/DDBJ databases">
        <authorList>
            <person name="Chen Y."/>
            <person name="Dougan E. K."/>
            <person name="Chan C."/>
            <person name="Rhodes N."/>
            <person name="Thang M."/>
        </authorList>
    </citation>
    <scope>NUCLEOTIDE SEQUENCE</scope>
</reference>
<feature type="region of interest" description="Disordered" evidence="2">
    <location>
        <begin position="187"/>
        <end position="813"/>
    </location>
</feature>
<feature type="compositionally biased region" description="Basic and acidic residues" evidence="2">
    <location>
        <begin position="546"/>
        <end position="556"/>
    </location>
</feature>
<feature type="region of interest" description="Disordered" evidence="2">
    <location>
        <begin position="1063"/>
        <end position="1087"/>
    </location>
</feature>
<feature type="compositionally biased region" description="Low complexity" evidence="2">
    <location>
        <begin position="239"/>
        <end position="248"/>
    </location>
</feature>
<feature type="compositionally biased region" description="Basic and acidic residues" evidence="2">
    <location>
        <begin position="187"/>
        <end position="233"/>
    </location>
</feature>
<evidence type="ECO:0000256" key="2">
    <source>
        <dbReference type="SAM" id="MobiDB-lite"/>
    </source>
</evidence>
<comment type="caution">
    <text evidence="4">The sequence shown here is derived from an EMBL/GenBank/DDBJ whole genome shotgun (WGS) entry which is preliminary data.</text>
</comment>
<evidence type="ECO:0000313" key="5">
    <source>
        <dbReference type="EMBL" id="CAL4781868.1"/>
    </source>
</evidence>
<feature type="compositionally biased region" description="Basic and acidic residues" evidence="2">
    <location>
        <begin position="509"/>
        <end position="536"/>
    </location>
</feature>
<feature type="compositionally biased region" description="Low complexity" evidence="2">
    <location>
        <begin position="297"/>
        <end position="311"/>
    </location>
</feature>
<proteinExistence type="predicted"/>
<feature type="compositionally biased region" description="Basic and acidic residues" evidence="2">
    <location>
        <begin position="637"/>
        <end position="664"/>
    </location>
</feature>
<sequence>MNPVLLLSILTLLEQIPVPRESEALDCVEVCAGEANLSRALCHCGLKTKAFDVRYSRNHDFLRTIGFLAVLAAESGDDETKLVESRRWIFKDGAGEFPYGGLWFSNIEMDSAGNKKELSNSATYPSEFGYEVVSPEEMRKMKATTVKTKNDKAMESKRKKVLKELDEEEAELKSLIRVGESLRKNADLAERKKKEQDMSKNENPRKKDDGTKEVDVAEPKGKAKKHDKAETPKEPSGPKQPEASSAAPAKKKDKAQAEPKEPQPAPKNDAGVKNGKKDAQTQDANKTKKSKAETPKEPSTAEEPQASSAAPAKKKDKTQQAEPKEPQPAPKKDEGVKKRKDDARTEDANKTKKSKAETPKEPSTAEEPQATSAAPAKEKDKTQQAEPKEPQPAPKKDEGVKNGKQDAQTQDANKTKKSKAETPKEPSGPEEPQATSGWLPKKKDKTQQAEPKEPQPAPKKDEGVKKRKDDARTEDANKTKKSKAETPKEPSGPKEPEASSAALAKKKDKTQQAEPKELQPAPKKDAGVKNGKKDAQTQDANKTKKSKAETPKEPSTAEKPQATSAAPATKKDKTQQAEPKEPQPAPKKNEGVKKRKDDARTEDANKTKKSKAETPKEPSTAEEPQATSAAPAKKKDKTQQAEPKEPQPAPKKDEGVKNGKKDAQTQDANKTKKSKAETPKEPSTAEEPQATSAAPTAHVPVNNKATPGGANNEVKDKLKRSNQLDTGLGPNEAKKRKTGGPKDSQLAIEDKKEQANAASAPIIAGDKKSKKTTNELSPKEHVFNKDSGWGASMTPLSDIDEDSLPSEHRGRIARMTVIDENTKDAILSMSKASEMDYSERKRQYAAMRRAVIKEANPALLQKFKMASDKERFQMLQAWIANPDLSDVEVEEKYRVTASETRTDHYSTAPDNPKARMYKVFREISQDNATGSSRDSVVSVGGRVKDAAAKKMIAKNIGDFSEPALMDLESGAFKAKKPKKEKTATEIAVADLKAFEKKVKALVNAVVCLNAHIPTLDEVFQKVTDEMKTPASEIDPVQVGEFIDEQKAVLKTVDVDVKDAKRRITAAKGPRPKAAVNTADDGASDETD</sequence>
<dbReference type="EMBL" id="CAMXCT030001968">
    <property type="protein sequence ID" value="CAL4781868.1"/>
    <property type="molecule type" value="Genomic_DNA"/>
</dbReference>
<keyword evidence="3" id="KW-0732">Signal</keyword>
<feature type="coiled-coil region" evidence="1">
    <location>
        <begin position="151"/>
        <end position="185"/>
    </location>
</feature>
<organism evidence="4">
    <name type="scientific">Cladocopium goreaui</name>
    <dbReference type="NCBI Taxonomy" id="2562237"/>
    <lineage>
        <taxon>Eukaryota</taxon>
        <taxon>Sar</taxon>
        <taxon>Alveolata</taxon>
        <taxon>Dinophyceae</taxon>
        <taxon>Suessiales</taxon>
        <taxon>Symbiodiniaceae</taxon>
        <taxon>Cladocopium</taxon>
    </lineage>
</organism>
<feature type="compositionally biased region" description="Basic and acidic residues" evidence="2">
    <location>
        <begin position="376"/>
        <end position="404"/>
    </location>
</feature>
<keyword evidence="6" id="KW-1185">Reference proteome</keyword>
<gene>
    <name evidence="4" type="ORF">C1SCF055_LOCUS21197</name>
</gene>
<dbReference type="EMBL" id="CAMXCT020001968">
    <property type="protein sequence ID" value="CAL1147931.1"/>
    <property type="molecule type" value="Genomic_DNA"/>
</dbReference>
<feature type="compositionally biased region" description="Basic and acidic residues" evidence="2">
    <location>
        <begin position="569"/>
        <end position="616"/>
    </location>
</feature>